<accession>A0ABQ9VSY3</accession>
<gene>
    <name evidence="2" type="ORF">P7K49_012236</name>
</gene>
<dbReference type="Proteomes" id="UP001266305">
    <property type="component" value="Unassembled WGS sequence"/>
</dbReference>
<protein>
    <submittedName>
        <fullName evidence="2">Uncharacterized protein</fullName>
    </submittedName>
</protein>
<comment type="caution">
    <text evidence="2">The sequence shown here is derived from an EMBL/GenBank/DDBJ whole genome shotgun (WGS) entry which is preliminary data.</text>
</comment>
<feature type="compositionally biased region" description="Polar residues" evidence="1">
    <location>
        <begin position="16"/>
        <end position="30"/>
    </location>
</feature>
<evidence type="ECO:0000313" key="2">
    <source>
        <dbReference type="EMBL" id="KAK2112489.1"/>
    </source>
</evidence>
<dbReference type="EMBL" id="JASSZA010000005">
    <property type="protein sequence ID" value="KAK2112489.1"/>
    <property type="molecule type" value="Genomic_DNA"/>
</dbReference>
<evidence type="ECO:0000313" key="3">
    <source>
        <dbReference type="Proteomes" id="UP001266305"/>
    </source>
</evidence>
<proteinExistence type="predicted"/>
<reference evidence="2 3" key="1">
    <citation type="submission" date="2023-05" db="EMBL/GenBank/DDBJ databases">
        <title>B98-5 Cell Line De Novo Hybrid Assembly: An Optical Mapping Approach.</title>
        <authorList>
            <person name="Kananen K."/>
            <person name="Auerbach J.A."/>
            <person name="Kautto E."/>
            <person name="Blachly J.S."/>
        </authorList>
    </citation>
    <scope>NUCLEOTIDE SEQUENCE [LARGE SCALE GENOMIC DNA]</scope>
    <source>
        <strain evidence="2">B95-8</strain>
        <tissue evidence="2">Cell line</tissue>
    </source>
</reference>
<evidence type="ECO:0000256" key="1">
    <source>
        <dbReference type="SAM" id="MobiDB-lite"/>
    </source>
</evidence>
<feature type="region of interest" description="Disordered" evidence="1">
    <location>
        <begin position="1"/>
        <end position="67"/>
    </location>
</feature>
<keyword evidence="3" id="KW-1185">Reference proteome</keyword>
<name>A0ABQ9VSY3_SAGOE</name>
<feature type="compositionally biased region" description="Polar residues" evidence="1">
    <location>
        <begin position="120"/>
        <end position="132"/>
    </location>
</feature>
<feature type="compositionally biased region" description="Low complexity" evidence="1">
    <location>
        <begin position="133"/>
        <end position="145"/>
    </location>
</feature>
<organism evidence="2 3">
    <name type="scientific">Saguinus oedipus</name>
    <name type="common">Cotton-top tamarin</name>
    <name type="synonym">Oedipomidas oedipus</name>
    <dbReference type="NCBI Taxonomy" id="9490"/>
    <lineage>
        <taxon>Eukaryota</taxon>
        <taxon>Metazoa</taxon>
        <taxon>Chordata</taxon>
        <taxon>Craniata</taxon>
        <taxon>Vertebrata</taxon>
        <taxon>Euteleostomi</taxon>
        <taxon>Mammalia</taxon>
        <taxon>Eutheria</taxon>
        <taxon>Euarchontoglires</taxon>
        <taxon>Primates</taxon>
        <taxon>Haplorrhini</taxon>
        <taxon>Platyrrhini</taxon>
        <taxon>Cebidae</taxon>
        <taxon>Callitrichinae</taxon>
        <taxon>Saguinus</taxon>
    </lineage>
</organism>
<feature type="region of interest" description="Disordered" evidence="1">
    <location>
        <begin position="120"/>
        <end position="188"/>
    </location>
</feature>
<sequence>MMPQRVRLQHEAAVQHPSSGSFLVATSKTRLPQAPPELSTAASVGASARKVEAPSLTAGGGAHGQGSLERASSHLEAPAGFGEGDSVLRDLTEVADGLVTTGSGHRRLWSLQALLSSVRLQTGQSPQAPVTTGSSHAGSGHPGSALIGQVPHGPVTVGSVPRGAGSPASHRAGSRDSSPCEFPNRNGS</sequence>